<name>A0ABP1QC36_9HEXA</name>
<comment type="caution">
    <text evidence="3">The sequence shown here is derived from an EMBL/GenBank/DDBJ whole genome shotgun (WGS) entry which is preliminary data.</text>
</comment>
<dbReference type="InterPro" id="IPR035994">
    <property type="entry name" value="Nucleoside_phosphorylase_sf"/>
</dbReference>
<evidence type="ECO:0000259" key="2">
    <source>
        <dbReference type="Pfam" id="PF22979"/>
    </source>
</evidence>
<dbReference type="PANTHER" id="PTHR47705">
    <property type="entry name" value="AGAP000321-PA"/>
    <property type="match status" value="1"/>
</dbReference>
<proteinExistence type="predicted"/>
<evidence type="ECO:0000259" key="1">
    <source>
        <dbReference type="Pfam" id="PF01048"/>
    </source>
</evidence>
<dbReference type="SUPFAM" id="SSF53167">
    <property type="entry name" value="Purine and uridine phosphorylases"/>
    <property type="match status" value="1"/>
</dbReference>
<evidence type="ECO:0000313" key="4">
    <source>
        <dbReference type="Proteomes" id="UP001642540"/>
    </source>
</evidence>
<feature type="domain" description="Winged helix-turn-helix" evidence="2">
    <location>
        <begin position="200"/>
        <end position="253"/>
    </location>
</feature>
<evidence type="ECO:0000313" key="3">
    <source>
        <dbReference type="EMBL" id="CAL8097671.1"/>
    </source>
</evidence>
<dbReference type="Proteomes" id="UP001642540">
    <property type="component" value="Unassembled WGS sequence"/>
</dbReference>
<protein>
    <recommendedName>
        <fullName evidence="5">Nucleoside phosphorylase domain-containing protein</fullName>
    </recommendedName>
</protein>
<dbReference type="PANTHER" id="PTHR47705:SF1">
    <property type="entry name" value="PNP_UDP_1 DOMAIN-CONTAINING PROTEIN"/>
    <property type="match status" value="1"/>
</dbReference>
<sequence>MGTGASRDSFVVNMREQIVLTPRVKTDNFTAIVIERRVVDPQDAIGHPHFHVAGGSHSGIIINKRRPNPCDYRGGGGRGGGGDADTYHLLEPPQTSSEFQVFLVSSSSSNQNCFWERRKLNFWFKNDKVPEEEREAYGHQFFTEVLGGGEGNHDKDFPRDYVGFITKVLKLMQLRYDGVKRIKLEFEKLKLGETDEVGKWDELMERQVLEMIEGAYPNPLSIQEIIRRASITEEHVRLLISRLQRKNLIKSIAGGDGINPFFTRIVLNDKNTRVVKQMPEMVQSKQPTFAIITSHFFEKLAVDAMLENQETFVRHGILGESNVFTLGNIGNHRVVSTKLPVSEGNKNDDREAMISSGNRTTRLLGTFQNVDYVILIGICGGVLRNNVRIGDVVVSSPSELQHYAYLHCRKEGNDLKISRWTPSSLKLQEIAKELQREENWETEWAVVAQQGLDILSEQQKEQDYYDFSRVRIAERERQIERKVHLGPIASGKDIANITRDDSVRQELISELNVLAFDSEENDCVIESIIGNRRNCFAVISGVADYKDGSSGRKESHPYVALLAASFAKLMITRIASTAEA</sequence>
<accession>A0ABP1QC36</accession>
<reference evidence="3 4" key="1">
    <citation type="submission" date="2024-08" db="EMBL/GenBank/DDBJ databases">
        <authorList>
            <person name="Cucini C."/>
            <person name="Frati F."/>
        </authorList>
    </citation>
    <scope>NUCLEOTIDE SEQUENCE [LARGE SCALE GENOMIC DNA]</scope>
</reference>
<dbReference type="InterPro" id="IPR000845">
    <property type="entry name" value="Nucleoside_phosphorylase_d"/>
</dbReference>
<keyword evidence="4" id="KW-1185">Reference proteome</keyword>
<dbReference type="Pfam" id="PF01048">
    <property type="entry name" value="PNP_UDP_1"/>
    <property type="match status" value="1"/>
</dbReference>
<gene>
    <name evidence="3" type="ORF">ODALV1_LOCUS9703</name>
</gene>
<feature type="domain" description="Nucleoside phosphorylase" evidence="1">
    <location>
        <begin position="314"/>
        <end position="561"/>
    </location>
</feature>
<dbReference type="Pfam" id="PF22979">
    <property type="entry name" value="HTH_69"/>
    <property type="match status" value="1"/>
</dbReference>
<dbReference type="EMBL" id="CAXLJM020000030">
    <property type="protein sequence ID" value="CAL8097671.1"/>
    <property type="molecule type" value="Genomic_DNA"/>
</dbReference>
<organism evidence="3 4">
    <name type="scientific">Orchesella dallaii</name>
    <dbReference type="NCBI Taxonomy" id="48710"/>
    <lineage>
        <taxon>Eukaryota</taxon>
        <taxon>Metazoa</taxon>
        <taxon>Ecdysozoa</taxon>
        <taxon>Arthropoda</taxon>
        <taxon>Hexapoda</taxon>
        <taxon>Collembola</taxon>
        <taxon>Entomobryomorpha</taxon>
        <taxon>Entomobryoidea</taxon>
        <taxon>Orchesellidae</taxon>
        <taxon>Orchesellinae</taxon>
        <taxon>Orchesella</taxon>
    </lineage>
</organism>
<dbReference type="InterPro" id="IPR055121">
    <property type="entry name" value="HTH_69"/>
</dbReference>
<dbReference type="Gene3D" id="3.40.50.1580">
    <property type="entry name" value="Nucleoside phosphorylase domain"/>
    <property type="match status" value="1"/>
</dbReference>
<evidence type="ECO:0008006" key="5">
    <source>
        <dbReference type="Google" id="ProtNLM"/>
    </source>
</evidence>